<accession>A0A3S9A6Q6</accession>
<dbReference type="Pfam" id="PF00293">
    <property type="entry name" value="NUDIX"/>
    <property type="match status" value="1"/>
</dbReference>
<reference evidence="7" key="1">
    <citation type="submission" date="2018-12" db="EMBL/GenBank/DDBJ databases">
        <title>Genome sequence of Peanibacillus sp.</title>
        <authorList>
            <person name="Subramani G."/>
            <person name="Srinivasan S."/>
            <person name="Kim M.K."/>
        </authorList>
    </citation>
    <scope>NUCLEOTIDE SEQUENCE [LARGE SCALE GENOMIC DNA]</scope>
    <source>
        <strain evidence="7">18JY67-1</strain>
    </source>
</reference>
<evidence type="ECO:0000256" key="2">
    <source>
        <dbReference type="ARBA" id="ARBA00022801"/>
    </source>
</evidence>
<feature type="domain" description="Nudix hydrolase" evidence="5">
    <location>
        <begin position="33"/>
        <end position="161"/>
    </location>
</feature>
<evidence type="ECO:0000256" key="3">
    <source>
        <dbReference type="ARBA" id="ARBA00022842"/>
    </source>
</evidence>
<dbReference type="PROSITE" id="PS51462">
    <property type="entry name" value="NUDIX"/>
    <property type="match status" value="1"/>
</dbReference>
<dbReference type="SUPFAM" id="SSF55811">
    <property type="entry name" value="Nudix"/>
    <property type="match status" value="1"/>
</dbReference>
<dbReference type="PROSITE" id="PS00893">
    <property type="entry name" value="NUDIX_BOX"/>
    <property type="match status" value="1"/>
</dbReference>
<dbReference type="AlphaFoldDB" id="A0A3S9A6Q6"/>
<dbReference type="OrthoDB" id="511483at2"/>
<comment type="similarity">
    <text evidence="4">Belongs to the Nudix hydrolase family.</text>
</comment>
<evidence type="ECO:0000313" key="6">
    <source>
        <dbReference type="EMBL" id="AZN41418.1"/>
    </source>
</evidence>
<dbReference type="PRINTS" id="PR00502">
    <property type="entry name" value="NUDIXFAMILY"/>
</dbReference>
<dbReference type="Proteomes" id="UP000272528">
    <property type="component" value="Chromosome"/>
</dbReference>
<proteinExistence type="inferred from homology"/>
<name>A0A3S9A6Q6_9BACL</name>
<dbReference type="PANTHER" id="PTHR43222:SF2">
    <property type="entry name" value="NUDIX HYDROLASE 23, CHLOROPLASTIC"/>
    <property type="match status" value="1"/>
</dbReference>
<evidence type="ECO:0000259" key="5">
    <source>
        <dbReference type="PROSITE" id="PS51462"/>
    </source>
</evidence>
<dbReference type="Gene3D" id="3.90.79.10">
    <property type="entry name" value="Nucleoside Triphosphate Pyrophosphohydrolase"/>
    <property type="match status" value="1"/>
</dbReference>
<dbReference type="InterPro" id="IPR015797">
    <property type="entry name" value="NUDIX_hydrolase-like_dom_sf"/>
</dbReference>
<protein>
    <submittedName>
        <fullName evidence="6">NUDIX hydrolase</fullName>
    </submittedName>
</protein>
<dbReference type="EMBL" id="CP034437">
    <property type="protein sequence ID" value="AZN41418.1"/>
    <property type="molecule type" value="Genomic_DNA"/>
</dbReference>
<dbReference type="GO" id="GO:0016787">
    <property type="term" value="F:hydrolase activity"/>
    <property type="evidence" value="ECO:0007669"/>
    <property type="project" value="UniProtKB-KW"/>
</dbReference>
<dbReference type="CDD" id="cd02883">
    <property type="entry name" value="NUDIX_Hydrolase"/>
    <property type="match status" value="1"/>
</dbReference>
<keyword evidence="2 4" id="KW-0378">Hydrolase</keyword>
<evidence type="ECO:0000256" key="4">
    <source>
        <dbReference type="RuleBase" id="RU003476"/>
    </source>
</evidence>
<sequence length="168" mass="18494">MSTALCVKKLIVNVINDDNIDRRCCSACGWVHYPTNAVGVVVLITTNDGIVAILPHHAPDQFPAALPGGHAEYGEAPEDAAIRESFEETGLHIEITSCLGWEFIPHIAYPGPMIHFYFEAKAVSGEIVHSEEGRVHVYPIEDFPPIAPERQGSRKTLELYMERLNSGS</sequence>
<gene>
    <name evidence="6" type="ORF">EJC50_18365</name>
</gene>
<dbReference type="InterPro" id="IPR020084">
    <property type="entry name" value="NUDIX_hydrolase_CS"/>
</dbReference>
<dbReference type="KEGG" id="palb:EJC50_18365"/>
<dbReference type="InterPro" id="IPR020476">
    <property type="entry name" value="Nudix_hydrolase"/>
</dbReference>
<comment type="cofactor">
    <cofactor evidence="1">
        <name>Mg(2+)</name>
        <dbReference type="ChEBI" id="CHEBI:18420"/>
    </cofactor>
</comment>
<dbReference type="PANTHER" id="PTHR43222">
    <property type="entry name" value="NUDIX HYDROLASE 23"/>
    <property type="match status" value="1"/>
</dbReference>
<evidence type="ECO:0000256" key="1">
    <source>
        <dbReference type="ARBA" id="ARBA00001946"/>
    </source>
</evidence>
<dbReference type="InterPro" id="IPR000086">
    <property type="entry name" value="NUDIX_hydrolase_dom"/>
</dbReference>
<keyword evidence="3" id="KW-0460">Magnesium</keyword>
<evidence type="ECO:0000313" key="7">
    <source>
        <dbReference type="Proteomes" id="UP000272528"/>
    </source>
</evidence>
<organism evidence="6 7">
    <name type="scientific">Paenibacillus albus</name>
    <dbReference type="NCBI Taxonomy" id="2495582"/>
    <lineage>
        <taxon>Bacteria</taxon>
        <taxon>Bacillati</taxon>
        <taxon>Bacillota</taxon>
        <taxon>Bacilli</taxon>
        <taxon>Bacillales</taxon>
        <taxon>Paenibacillaceae</taxon>
        <taxon>Paenibacillus</taxon>
    </lineage>
</organism>
<keyword evidence="7" id="KW-1185">Reference proteome</keyword>